<gene>
    <name evidence="1" type="ORF">NCTC13316_00362</name>
</gene>
<organism evidence="1 2">
    <name type="scientific">Legionella busanensis</name>
    <dbReference type="NCBI Taxonomy" id="190655"/>
    <lineage>
        <taxon>Bacteria</taxon>
        <taxon>Pseudomonadati</taxon>
        <taxon>Pseudomonadota</taxon>
        <taxon>Gammaproteobacteria</taxon>
        <taxon>Legionellales</taxon>
        <taxon>Legionellaceae</taxon>
        <taxon>Legionella</taxon>
    </lineage>
</organism>
<dbReference type="AlphaFoldDB" id="A0A378JG83"/>
<evidence type="ECO:0000313" key="1">
    <source>
        <dbReference type="EMBL" id="STX50286.1"/>
    </source>
</evidence>
<accession>A0A378JG83</accession>
<name>A0A378JG83_9GAMM</name>
<dbReference type="Proteomes" id="UP000254794">
    <property type="component" value="Unassembled WGS sequence"/>
</dbReference>
<protein>
    <submittedName>
        <fullName evidence="1">Uncharacterized protein</fullName>
    </submittedName>
</protein>
<keyword evidence="2" id="KW-1185">Reference proteome</keyword>
<dbReference type="EMBL" id="UGOD01000001">
    <property type="protein sequence ID" value="STX50286.1"/>
    <property type="molecule type" value="Genomic_DNA"/>
</dbReference>
<sequence length="486" mass="56485">MIVLMRAKKSEAFSIYQLLLKKKLIHLHETLFFDYLARNNKNYRFEAKVTSKGLLVGTAYLNPSFAAIQYLLSIGDARPINGWVVWHNKEGKSLSDLYKQALNISHQFYSIVDKKNSFNRNVYHEYPTIRDTVFFLGAGASIADGAPLQKNIIPLLFNFRNNHYEKSNLYKIVTDFIKTYFICDLDKDCFPTLEQIFGFIEYFIMRSESLSGLYTLEYIVYLKESLIKLIYYIIGASARKKSIVLKEFWKQIYMFQQNISIITVNYDTLAEDAFPVLYPLNCYLDYCYPLGNYNFESIHPSDWWVDPQKPILSTSASYPLRIKYIKLHGSLNWKYCNCCNQLILRAWEKEHEFASSPRTTDLLEETNTNFCSLDGNELKSLIIPPSYNKNLMHPIISQMLNEAGSEIRLAKKIVFISYSLPESDVHIKAILSKSDIAKKEIIVINPIKNLELQRRFLELSSNCKFINKPFNQIINDGDLKQILSIT</sequence>
<dbReference type="SUPFAM" id="SSF52467">
    <property type="entry name" value="DHS-like NAD/FAD-binding domain"/>
    <property type="match status" value="1"/>
</dbReference>
<dbReference type="InterPro" id="IPR029035">
    <property type="entry name" value="DHS-like_NAD/FAD-binding_dom"/>
</dbReference>
<evidence type="ECO:0000313" key="2">
    <source>
        <dbReference type="Proteomes" id="UP000254794"/>
    </source>
</evidence>
<proteinExistence type="predicted"/>
<reference evidence="1 2" key="1">
    <citation type="submission" date="2018-06" db="EMBL/GenBank/DDBJ databases">
        <authorList>
            <consortium name="Pathogen Informatics"/>
            <person name="Doyle S."/>
        </authorList>
    </citation>
    <scope>NUCLEOTIDE SEQUENCE [LARGE SCALE GENOMIC DNA]</scope>
    <source>
        <strain evidence="1 2">NCTC13316</strain>
    </source>
</reference>